<evidence type="ECO:0000256" key="2">
    <source>
        <dbReference type="ARBA" id="ARBA00005849"/>
    </source>
</evidence>
<evidence type="ECO:0000259" key="7">
    <source>
        <dbReference type="Pfam" id="PF10502"/>
    </source>
</evidence>
<evidence type="ECO:0000256" key="3">
    <source>
        <dbReference type="ARBA" id="ARBA00022729"/>
    </source>
</evidence>
<dbReference type="SUPFAM" id="SSF51306">
    <property type="entry name" value="LexA/Signal peptidase"/>
    <property type="match status" value="1"/>
</dbReference>
<dbReference type="Pfam" id="PF10502">
    <property type="entry name" value="Peptidase_S26"/>
    <property type="match status" value="1"/>
</dbReference>
<keyword evidence="6" id="KW-1133">Transmembrane helix</keyword>
<sequence length="173" mass="20286">MIFITTKKKGIFFSIIIVFIINLFLLKDYLPEKFIINFSYSMPVGIYMISNDVNYEIGDIVAIVPPNDVKKLMISRGYLKEKQYLLKEIKGLEGQKYHTVNDLAYVDDKYIGQIFKVDSKNRPLPRFLGEHTIPKGYFLPIADNRPNSYDGRYFGFLKIEDIKYKLYPLITFK</sequence>
<keyword evidence="3" id="KW-0732">Signal</keyword>
<protein>
    <submittedName>
        <fullName evidence="8">Conjugative transfer signal peptidase TraF</fullName>
    </submittedName>
</protein>
<dbReference type="AlphaFoldDB" id="A0AAW4U6A6"/>
<gene>
    <name evidence="8" type="primary">traF</name>
    <name evidence="8" type="ORF">LIY65_08970</name>
</gene>
<evidence type="ECO:0000256" key="1">
    <source>
        <dbReference type="ARBA" id="ARBA00004418"/>
    </source>
</evidence>
<organism evidence="8 9">
    <name type="scientific">Megamonas funiformis</name>
    <dbReference type="NCBI Taxonomy" id="437897"/>
    <lineage>
        <taxon>Bacteria</taxon>
        <taxon>Bacillati</taxon>
        <taxon>Bacillota</taxon>
        <taxon>Negativicutes</taxon>
        <taxon>Selenomonadales</taxon>
        <taxon>Selenomonadaceae</taxon>
        <taxon>Megamonas</taxon>
    </lineage>
</organism>
<feature type="domain" description="Peptidase S26" evidence="7">
    <location>
        <begin position="11"/>
        <end position="162"/>
    </location>
</feature>
<proteinExistence type="inferred from homology"/>
<accession>A0AAW4U6A6</accession>
<keyword evidence="6" id="KW-0472">Membrane</keyword>
<keyword evidence="5" id="KW-0184">Conjugation</keyword>
<dbReference type="EMBL" id="JAJCGD010000026">
    <property type="protein sequence ID" value="MCB6828822.1"/>
    <property type="molecule type" value="Genomic_DNA"/>
</dbReference>
<evidence type="ECO:0000256" key="6">
    <source>
        <dbReference type="SAM" id="Phobius"/>
    </source>
</evidence>
<name>A0AAW4U6A6_9FIRM</name>
<dbReference type="InterPro" id="IPR014139">
    <property type="entry name" value="Peptidase_S26C_TraF"/>
</dbReference>
<feature type="transmembrane region" description="Helical" evidence="6">
    <location>
        <begin position="12"/>
        <end position="30"/>
    </location>
</feature>
<dbReference type="InterPro" id="IPR036286">
    <property type="entry name" value="LexA/Signal_pep-like_sf"/>
</dbReference>
<dbReference type="GO" id="GO:0042597">
    <property type="term" value="C:periplasmic space"/>
    <property type="evidence" value="ECO:0007669"/>
    <property type="project" value="UniProtKB-SubCell"/>
</dbReference>
<evidence type="ECO:0000256" key="4">
    <source>
        <dbReference type="ARBA" id="ARBA00022764"/>
    </source>
</evidence>
<dbReference type="NCBIfam" id="TIGR02771">
    <property type="entry name" value="TraF_Ti"/>
    <property type="match status" value="1"/>
</dbReference>
<evidence type="ECO:0000313" key="9">
    <source>
        <dbReference type="Proteomes" id="UP001198190"/>
    </source>
</evidence>
<dbReference type="InterPro" id="IPR019533">
    <property type="entry name" value="Peptidase_S26"/>
</dbReference>
<dbReference type="GO" id="GO:0006465">
    <property type="term" value="P:signal peptide processing"/>
    <property type="evidence" value="ECO:0007669"/>
    <property type="project" value="InterPro"/>
</dbReference>
<keyword evidence="6" id="KW-0812">Transmembrane</keyword>
<evidence type="ECO:0000313" key="8">
    <source>
        <dbReference type="EMBL" id="MCB6828822.1"/>
    </source>
</evidence>
<dbReference type="Gene3D" id="2.10.109.10">
    <property type="entry name" value="Umud Fragment, subunit A"/>
    <property type="match status" value="1"/>
</dbReference>
<evidence type="ECO:0000256" key="5">
    <source>
        <dbReference type="ARBA" id="ARBA00022971"/>
    </source>
</evidence>
<comment type="subcellular location">
    <subcellularLocation>
        <location evidence="1">Periplasm</location>
    </subcellularLocation>
</comment>
<comment type="similarity">
    <text evidence="2">Belongs to the peptidase S26C family.</text>
</comment>
<keyword evidence="4" id="KW-0574">Periplasm</keyword>
<dbReference type="Proteomes" id="UP001198190">
    <property type="component" value="Unassembled WGS sequence"/>
</dbReference>
<reference evidence="8" key="1">
    <citation type="submission" date="2021-10" db="EMBL/GenBank/DDBJ databases">
        <title>Collection of gut derived symbiotic bacterial strains cultured from healthy donors.</title>
        <authorList>
            <person name="Lin H."/>
            <person name="Littmann E."/>
            <person name="Claire K."/>
            <person name="Pamer E."/>
        </authorList>
    </citation>
    <scope>NUCLEOTIDE SEQUENCE</scope>
    <source>
        <strain evidence="8">MSK.7.16</strain>
    </source>
</reference>
<comment type="caution">
    <text evidence="8">The sequence shown here is derived from an EMBL/GenBank/DDBJ whole genome shotgun (WGS) entry which is preliminary data.</text>
</comment>
<dbReference type="GO" id="GO:0004252">
    <property type="term" value="F:serine-type endopeptidase activity"/>
    <property type="evidence" value="ECO:0007669"/>
    <property type="project" value="InterPro"/>
</dbReference>
<dbReference type="RefSeq" id="WP_227153110.1">
    <property type="nucleotide sequence ID" value="NZ_JAJCGD010000026.1"/>
</dbReference>